<dbReference type="AlphaFoldDB" id="A0A4Q1KA26"/>
<gene>
    <name evidence="2" type="ORF">EQG61_05220</name>
</gene>
<feature type="signal peptide" evidence="1">
    <location>
        <begin position="1"/>
        <end position="18"/>
    </location>
</feature>
<dbReference type="EMBL" id="SBKN01000002">
    <property type="protein sequence ID" value="RXR23371.1"/>
    <property type="molecule type" value="Genomic_DNA"/>
</dbReference>
<evidence type="ECO:0000313" key="2">
    <source>
        <dbReference type="EMBL" id="RXR23371.1"/>
    </source>
</evidence>
<evidence type="ECO:0000313" key="3">
    <source>
        <dbReference type="Proteomes" id="UP000289857"/>
    </source>
</evidence>
<comment type="caution">
    <text evidence="2">The sequence shown here is derived from an EMBL/GenBank/DDBJ whole genome shotgun (WGS) entry which is preliminary data.</text>
</comment>
<keyword evidence="3" id="KW-1185">Reference proteome</keyword>
<accession>A0A4Q1KA26</accession>
<evidence type="ECO:0008006" key="4">
    <source>
        <dbReference type="Google" id="ProtNLM"/>
    </source>
</evidence>
<dbReference type="Proteomes" id="UP000289857">
    <property type="component" value="Unassembled WGS sequence"/>
</dbReference>
<proteinExistence type="predicted"/>
<protein>
    <recommendedName>
        <fullName evidence="4">Microcystin-dependent protein</fullName>
    </recommendedName>
</protein>
<feature type="chain" id="PRO_5020317051" description="Microcystin-dependent protein" evidence="1">
    <location>
        <begin position="19"/>
        <end position="252"/>
    </location>
</feature>
<keyword evidence="1" id="KW-0732">Signal</keyword>
<dbReference type="OrthoDB" id="1143915at2"/>
<sequence>MKKTLLLISFCLANVAMAQVGVGTTNPQADLDVRTTNPAAPDATAGIAIPQISTLPATGNRAGQVVYLTSDNHYYYYGGSSWQPIYQQVNSYGDVKYSFQAADHDGWVLLDGRSKSTLTTTQQDAATALGFGESLPDLADKTIVGTSGTKTLGGTGGNSSISIAQNQLPDVTLSTSTNGAHTHTAGTSTTYLLSLIGAFGYQILNASTNTTSTSSSGSHSHTTSSINGGVTQQALNIQNPYIAINGFVYLGK</sequence>
<dbReference type="RefSeq" id="WP_129460851.1">
    <property type="nucleotide sequence ID" value="NZ_SBKN01000002.1"/>
</dbReference>
<reference evidence="3" key="1">
    <citation type="submission" date="2019-01" db="EMBL/GenBank/DDBJ databases">
        <title>Cytophagaceae bacterium strain CAR-16.</title>
        <authorList>
            <person name="Chen W.-M."/>
        </authorList>
    </citation>
    <scope>NUCLEOTIDE SEQUENCE [LARGE SCALE GENOMIC DNA]</scope>
    <source>
        <strain evidence="3">WWJ-16</strain>
    </source>
</reference>
<evidence type="ECO:0000256" key="1">
    <source>
        <dbReference type="SAM" id="SignalP"/>
    </source>
</evidence>
<name>A0A4Q1KA26_9FLAO</name>
<organism evidence="2 3">
    <name type="scientific">Flavobacterium stagni</name>
    <dbReference type="NCBI Taxonomy" id="2506421"/>
    <lineage>
        <taxon>Bacteria</taxon>
        <taxon>Pseudomonadati</taxon>
        <taxon>Bacteroidota</taxon>
        <taxon>Flavobacteriia</taxon>
        <taxon>Flavobacteriales</taxon>
        <taxon>Flavobacteriaceae</taxon>
        <taxon>Flavobacterium</taxon>
    </lineage>
</organism>